<gene>
    <name evidence="2" type="ORF">CKAN_00233900</name>
</gene>
<evidence type="ECO:0000313" key="3">
    <source>
        <dbReference type="Proteomes" id="UP000283530"/>
    </source>
</evidence>
<dbReference type="PANTHER" id="PTHR48048">
    <property type="entry name" value="GLYCOSYLTRANSFERASE"/>
    <property type="match status" value="1"/>
</dbReference>
<name>A0A3S3LYY5_9MAGN</name>
<dbReference type="InterPro" id="IPR050481">
    <property type="entry name" value="UDP-glycosyltransf_plant"/>
</dbReference>
<keyword evidence="3" id="KW-1185">Reference proteome</keyword>
<keyword evidence="2" id="KW-0808">Transferase</keyword>
<sequence>MEKLELLFLPSPGVGHLISTVELARRFHEKRHFSFTILLIPLQSPALPSKIISYVQSITASYPDIRFIYVPLIDLPFETDLNSNTFLSLLMEKYKSNVKETIKKLQSSSSSSSTHITALILDLFATTMIDVGVELGITTYTSTIHRVRLLLASCSISPRYMRRSHVSTGTTIKSLKCPACCRCCQL</sequence>
<protein>
    <submittedName>
        <fullName evidence="2">Anthocyanidin 3-O-glucosyltransferase 6-like protein</fullName>
    </submittedName>
</protein>
<reference evidence="2 3" key="1">
    <citation type="journal article" date="2019" name="Nat. Plants">
        <title>Stout camphor tree genome fills gaps in understanding of flowering plant genome evolution.</title>
        <authorList>
            <person name="Chaw S.M."/>
            <person name="Liu Y.C."/>
            <person name="Wu Y.W."/>
            <person name="Wang H.Y."/>
            <person name="Lin C.I."/>
            <person name="Wu C.S."/>
            <person name="Ke H.M."/>
            <person name="Chang L.Y."/>
            <person name="Hsu C.Y."/>
            <person name="Yang H.T."/>
            <person name="Sudianto E."/>
            <person name="Hsu M.H."/>
            <person name="Wu K.P."/>
            <person name="Wang L.N."/>
            <person name="Leebens-Mack J.H."/>
            <person name="Tsai I.J."/>
        </authorList>
    </citation>
    <scope>NUCLEOTIDE SEQUENCE [LARGE SCALE GENOMIC DNA]</scope>
    <source>
        <strain evidence="3">cv. Chaw 1501</strain>
        <tissue evidence="2">Young leaves</tissue>
    </source>
</reference>
<dbReference type="Proteomes" id="UP000283530">
    <property type="component" value="Unassembled WGS sequence"/>
</dbReference>
<evidence type="ECO:0000256" key="1">
    <source>
        <dbReference type="ARBA" id="ARBA00009995"/>
    </source>
</evidence>
<dbReference type="AlphaFoldDB" id="A0A3S3LYY5"/>
<comment type="similarity">
    <text evidence="1">Belongs to the UDP-glycosyltransferase family.</text>
</comment>
<evidence type="ECO:0000313" key="2">
    <source>
        <dbReference type="EMBL" id="RWR74028.1"/>
    </source>
</evidence>
<dbReference type="STRING" id="337451.A0A3S3LYY5"/>
<dbReference type="Gene3D" id="3.40.50.2000">
    <property type="entry name" value="Glycogen Phosphorylase B"/>
    <property type="match status" value="1"/>
</dbReference>
<comment type="caution">
    <text evidence="2">The sequence shown here is derived from an EMBL/GenBank/DDBJ whole genome shotgun (WGS) entry which is preliminary data.</text>
</comment>
<dbReference type="SUPFAM" id="SSF53756">
    <property type="entry name" value="UDP-Glycosyltransferase/glycogen phosphorylase"/>
    <property type="match status" value="1"/>
</dbReference>
<dbReference type="GO" id="GO:0035251">
    <property type="term" value="F:UDP-glucosyltransferase activity"/>
    <property type="evidence" value="ECO:0007669"/>
    <property type="project" value="InterPro"/>
</dbReference>
<dbReference type="PANTHER" id="PTHR48048:SF45">
    <property type="entry name" value="GLYCOSYLTRANSFERASE"/>
    <property type="match status" value="1"/>
</dbReference>
<dbReference type="OrthoDB" id="5835829at2759"/>
<proteinExistence type="inferred from homology"/>
<organism evidence="2 3">
    <name type="scientific">Cinnamomum micranthum f. kanehirae</name>
    <dbReference type="NCBI Taxonomy" id="337451"/>
    <lineage>
        <taxon>Eukaryota</taxon>
        <taxon>Viridiplantae</taxon>
        <taxon>Streptophyta</taxon>
        <taxon>Embryophyta</taxon>
        <taxon>Tracheophyta</taxon>
        <taxon>Spermatophyta</taxon>
        <taxon>Magnoliopsida</taxon>
        <taxon>Magnoliidae</taxon>
        <taxon>Laurales</taxon>
        <taxon>Lauraceae</taxon>
        <taxon>Cinnamomum</taxon>
    </lineage>
</organism>
<dbReference type="EMBL" id="QPKB01000001">
    <property type="protein sequence ID" value="RWR74028.1"/>
    <property type="molecule type" value="Genomic_DNA"/>
</dbReference>
<accession>A0A3S3LYY5</accession>